<protein>
    <submittedName>
        <fullName evidence="8">Cation diffusion facilitator family transporter</fullName>
    </submittedName>
</protein>
<feature type="transmembrane region" description="Helical" evidence="6">
    <location>
        <begin position="49"/>
        <end position="66"/>
    </location>
</feature>
<feature type="transmembrane region" description="Helical" evidence="6">
    <location>
        <begin position="187"/>
        <end position="210"/>
    </location>
</feature>
<dbReference type="GO" id="GO:0015086">
    <property type="term" value="F:cadmium ion transmembrane transporter activity"/>
    <property type="evidence" value="ECO:0007669"/>
    <property type="project" value="TreeGrafter"/>
</dbReference>
<organism evidence="8 9">
    <name type="scientific">Desulfovibrio gilichinskyi</name>
    <dbReference type="NCBI Taxonomy" id="1519643"/>
    <lineage>
        <taxon>Bacteria</taxon>
        <taxon>Pseudomonadati</taxon>
        <taxon>Thermodesulfobacteriota</taxon>
        <taxon>Desulfovibrionia</taxon>
        <taxon>Desulfovibrionales</taxon>
        <taxon>Desulfovibrionaceae</taxon>
        <taxon>Desulfovibrio</taxon>
    </lineage>
</organism>
<dbReference type="GO" id="GO:0006882">
    <property type="term" value="P:intracellular zinc ion homeostasis"/>
    <property type="evidence" value="ECO:0007669"/>
    <property type="project" value="TreeGrafter"/>
</dbReference>
<evidence type="ECO:0000313" key="9">
    <source>
        <dbReference type="Proteomes" id="UP000192906"/>
    </source>
</evidence>
<dbReference type="InterPro" id="IPR058533">
    <property type="entry name" value="Cation_efflux_TM"/>
</dbReference>
<reference evidence="9" key="1">
    <citation type="submission" date="2017-04" db="EMBL/GenBank/DDBJ databases">
        <authorList>
            <person name="Varghese N."/>
            <person name="Submissions S."/>
        </authorList>
    </citation>
    <scope>NUCLEOTIDE SEQUENCE [LARGE SCALE GENOMIC DNA]</scope>
    <source>
        <strain evidence="9">K3S</strain>
    </source>
</reference>
<dbReference type="PANTHER" id="PTHR43840">
    <property type="entry name" value="MITOCHONDRIAL METAL TRANSPORTER 1-RELATED"/>
    <property type="match status" value="1"/>
</dbReference>
<keyword evidence="9" id="KW-1185">Reference proteome</keyword>
<keyword evidence="4 6" id="KW-1133">Transmembrane helix</keyword>
<dbReference type="InterPro" id="IPR027469">
    <property type="entry name" value="Cation_efflux_TMD_sf"/>
</dbReference>
<feature type="domain" description="Cation efflux protein transmembrane" evidence="7">
    <location>
        <begin position="20"/>
        <end position="218"/>
    </location>
</feature>
<dbReference type="GO" id="GO:0005886">
    <property type="term" value="C:plasma membrane"/>
    <property type="evidence" value="ECO:0007669"/>
    <property type="project" value="TreeGrafter"/>
</dbReference>
<evidence type="ECO:0000313" key="8">
    <source>
        <dbReference type="EMBL" id="SMF04434.1"/>
    </source>
</evidence>
<proteinExistence type="predicted"/>
<dbReference type="InterPro" id="IPR050291">
    <property type="entry name" value="CDF_Transporter"/>
</dbReference>
<dbReference type="RefSeq" id="WP_085100207.1">
    <property type="nucleotide sequence ID" value="NZ_FWZU01000002.1"/>
</dbReference>
<evidence type="ECO:0000256" key="3">
    <source>
        <dbReference type="ARBA" id="ARBA00022692"/>
    </source>
</evidence>
<dbReference type="AlphaFoldDB" id="A0A1X7CWP1"/>
<dbReference type="Gene3D" id="1.20.1510.10">
    <property type="entry name" value="Cation efflux protein transmembrane domain"/>
    <property type="match status" value="1"/>
</dbReference>
<dbReference type="OrthoDB" id="5451134at2"/>
<dbReference type="GO" id="GO:0015093">
    <property type="term" value="F:ferrous iron transmembrane transporter activity"/>
    <property type="evidence" value="ECO:0007669"/>
    <property type="project" value="TreeGrafter"/>
</dbReference>
<feature type="transmembrane region" description="Helical" evidence="6">
    <location>
        <begin position="20"/>
        <end position="43"/>
    </location>
</feature>
<keyword evidence="2" id="KW-0813">Transport</keyword>
<name>A0A1X7CWP1_9BACT</name>
<feature type="transmembrane region" description="Helical" evidence="6">
    <location>
        <begin position="87"/>
        <end position="109"/>
    </location>
</feature>
<dbReference type="SUPFAM" id="SSF161111">
    <property type="entry name" value="Cation efflux protein transmembrane domain-like"/>
    <property type="match status" value="1"/>
</dbReference>
<dbReference type="PANTHER" id="PTHR43840:SF15">
    <property type="entry name" value="MITOCHONDRIAL METAL TRANSPORTER 1-RELATED"/>
    <property type="match status" value="1"/>
</dbReference>
<dbReference type="Proteomes" id="UP000192906">
    <property type="component" value="Unassembled WGS sequence"/>
</dbReference>
<dbReference type="EMBL" id="FWZU01000002">
    <property type="protein sequence ID" value="SMF04434.1"/>
    <property type="molecule type" value="Genomic_DNA"/>
</dbReference>
<evidence type="ECO:0000256" key="4">
    <source>
        <dbReference type="ARBA" id="ARBA00022989"/>
    </source>
</evidence>
<dbReference type="InterPro" id="IPR036837">
    <property type="entry name" value="Cation_efflux_CTD_sf"/>
</dbReference>
<evidence type="ECO:0000256" key="6">
    <source>
        <dbReference type="SAM" id="Phobius"/>
    </source>
</evidence>
<evidence type="ECO:0000256" key="5">
    <source>
        <dbReference type="ARBA" id="ARBA00023136"/>
    </source>
</evidence>
<dbReference type="Gene3D" id="3.30.70.1350">
    <property type="entry name" value="Cation efflux protein, cytoplasmic domain"/>
    <property type="match status" value="1"/>
</dbReference>
<dbReference type="GO" id="GO:0015341">
    <property type="term" value="F:zinc efflux antiporter activity"/>
    <property type="evidence" value="ECO:0007669"/>
    <property type="project" value="TreeGrafter"/>
</dbReference>
<evidence type="ECO:0000259" key="7">
    <source>
        <dbReference type="Pfam" id="PF01545"/>
    </source>
</evidence>
<sequence>MSRKVYTLSQQQLDKESAVFWAIILDTTILTFLTIVGTLSGSMTALSEIVRFALLLSIEYISYVVLRRAHRGKFSEFEFGIGKIERITNLVVAFGLLLSSMYIFSKVISMTESAPISTNNLMLTIVGADLNLLVNYYFSIMFIRSNQTESSVIISSQISARIAKTVASFVVLGVLMLTLWIPDPKMARMVDLCGSLFLTVYMVIIAYGLIKESLPEILDRTIPEPDHYQILRILAENFDQYDGFSGYKARRAGKDLFILLKLCFFSTQTLEQIEARLQPVRKAFEAEMPGSSITIETEMMCKK</sequence>
<dbReference type="STRING" id="1519643.SAMN06295933_1355"/>
<evidence type="ECO:0000256" key="1">
    <source>
        <dbReference type="ARBA" id="ARBA00004141"/>
    </source>
</evidence>
<keyword evidence="3 6" id="KW-0812">Transmembrane</keyword>
<dbReference type="Pfam" id="PF01545">
    <property type="entry name" value="Cation_efflux"/>
    <property type="match status" value="1"/>
</dbReference>
<comment type="subcellular location">
    <subcellularLocation>
        <location evidence="1">Membrane</location>
        <topology evidence="1">Multi-pass membrane protein</topology>
    </subcellularLocation>
</comment>
<gene>
    <name evidence="8" type="ORF">SAMN06295933_1355</name>
</gene>
<feature type="transmembrane region" description="Helical" evidence="6">
    <location>
        <begin position="121"/>
        <end position="142"/>
    </location>
</feature>
<accession>A0A1X7CWP1</accession>
<feature type="transmembrane region" description="Helical" evidence="6">
    <location>
        <begin position="162"/>
        <end position="181"/>
    </location>
</feature>
<keyword evidence="5 6" id="KW-0472">Membrane</keyword>
<evidence type="ECO:0000256" key="2">
    <source>
        <dbReference type="ARBA" id="ARBA00022448"/>
    </source>
</evidence>